<evidence type="ECO:0000313" key="3">
    <source>
        <dbReference type="Proteomes" id="UP000814243"/>
    </source>
</evidence>
<reference evidence="2" key="1">
    <citation type="journal article" date="2021" name="G3 (Bethesda)">
        <title>Genome and transcriptome analysis of the beet armyworm Spodoptera exigua reveals targets for pest control. .</title>
        <authorList>
            <person name="Simon S."/>
            <person name="Breeschoten T."/>
            <person name="Jansen H.J."/>
            <person name="Dirks R.P."/>
            <person name="Schranz M.E."/>
            <person name="Ros V.I.D."/>
        </authorList>
    </citation>
    <scope>NUCLEOTIDE SEQUENCE</scope>
    <source>
        <strain evidence="2">TB_SE_WUR_2020</strain>
    </source>
</reference>
<feature type="region of interest" description="Disordered" evidence="1">
    <location>
        <begin position="1"/>
        <end position="48"/>
    </location>
</feature>
<evidence type="ECO:0000313" key="2">
    <source>
        <dbReference type="EMBL" id="KAH9643675.1"/>
    </source>
</evidence>
<dbReference type="InterPro" id="IPR011032">
    <property type="entry name" value="GroES-like_sf"/>
</dbReference>
<dbReference type="EMBL" id="JACEFF010000119">
    <property type="protein sequence ID" value="KAH9643675.1"/>
    <property type="molecule type" value="Genomic_DNA"/>
</dbReference>
<accession>A0A922MUF2</accession>
<dbReference type="SUPFAM" id="SSF50129">
    <property type="entry name" value="GroES-like"/>
    <property type="match status" value="1"/>
</dbReference>
<evidence type="ECO:0000256" key="1">
    <source>
        <dbReference type="SAM" id="MobiDB-lite"/>
    </source>
</evidence>
<dbReference type="Proteomes" id="UP000814243">
    <property type="component" value="Unassembled WGS sequence"/>
</dbReference>
<gene>
    <name evidence="2" type="ORF">HF086_006151</name>
</gene>
<feature type="compositionally biased region" description="Low complexity" evidence="1">
    <location>
        <begin position="1"/>
        <end position="25"/>
    </location>
</feature>
<dbReference type="AlphaFoldDB" id="A0A922MUF2"/>
<dbReference type="Gene3D" id="3.90.180.10">
    <property type="entry name" value="Medium-chain alcohol dehydrogenases, catalytic domain"/>
    <property type="match status" value="1"/>
</dbReference>
<protein>
    <recommendedName>
        <fullName evidence="4">Alcohol dehydrogenase</fullName>
    </recommendedName>
</protein>
<proteinExistence type="predicted"/>
<sequence>MTESTETPAAAAPEKTPTENGTTETPPEETPEKATEEKEKETPPPKEMRAVVLTGFGGLKTVKILKKPEPTVGEGEVLIRVKACIGITACMRAPERVAAWTLRCGQINVILSYEARASRVRAKGS</sequence>
<organism evidence="2 3">
    <name type="scientific">Spodoptera exigua</name>
    <name type="common">Beet armyworm</name>
    <name type="synonym">Noctua fulgens</name>
    <dbReference type="NCBI Taxonomy" id="7107"/>
    <lineage>
        <taxon>Eukaryota</taxon>
        <taxon>Metazoa</taxon>
        <taxon>Ecdysozoa</taxon>
        <taxon>Arthropoda</taxon>
        <taxon>Hexapoda</taxon>
        <taxon>Insecta</taxon>
        <taxon>Pterygota</taxon>
        <taxon>Neoptera</taxon>
        <taxon>Endopterygota</taxon>
        <taxon>Lepidoptera</taxon>
        <taxon>Glossata</taxon>
        <taxon>Ditrysia</taxon>
        <taxon>Noctuoidea</taxon>
        <taxon>Noctuidae</taxon>
        <taxon>Amphipyrinae</taxon>
        <taxon>Spodoptera</taxon>
    </lineage>
</organism>
<comment type="caution">
    <text evidence="2">The sequence shown here is derived from an EMBL/GenBank/DDBJ whole genome shotgun (WGS) entry which is preliminary data.</text>
</comment>
<evidence type="ECO:0008006" key="4">
    <source>
        <dbReference type="Google" id="ProtNLM"/>
    </source>
</evidence>
<feature type="compositionally biased region" description="Basic and acidic residues" evidence="1">
    <location>
        <begin position="30"/>
        <end position="48"/>
    </location>
</feature>
<name>A0A922MUF2_SPOEX</name>